<proteinExistence type="predicted"/>
<dbReference type="RefSeq" id="WP_173129917.1">
    <property type="nucleotide sequence ID" value="NZ_JABRWJ010000008.1"/>
</dbReference>
<accession>A0ABX2EPG4</accession>
<dbReference type="Pfam" id="PF00903">
    <property type="entry name" value="Glyoxalase"/>
    <property type="match status" value="1"/>
</dbReference>
<sequence length="163" mass="18291">MHSQNAGEEDYPSLHDRIDLRQAGSLRYCKRNDVAIARTTPMKIQIVTLRVDNWPEMVDYYQNRLQLTLKFADLPNQYAMFDTGAVRLAIEGTVRPAHARRAQRPGAMVNFEVADLAAVLQGLRAQGVEALTEVRAGPGYDYVAVDDPEGNEHILFQRAPGPR</sequence>
<gene>
    <name evidence="2" type="ORF">HLB44_26660</name>
</gene>
<dbReference type="SUPFAM" id="SSF54593">
    <property type="entry name" value="Glyoxalase/Bleomycin resistance protein/Dihydroxybiphenyl dioxygenase"/>
    <property type="match status" value="1"/>
</dbReference>
<evidence type="ECO:0000313" key="3">
    <source>
        <dbReference type="Proteomes" id="UP000737171"/>
    </source>
</evidence>
<reference evidence="2 3" key="1">
    <citation type="submission" date="2020-05" db="EMBL/GenBank/DDBJ databases">
        <title>Aquincola sp. isolate from soil.</title>
        <authorList>
            <person name="Han J."/>
            <person name="Kim D.-U."/>
        </authorList>
    </citation>
    <scope>NUCLEOTIDE SEQUENCE [LARGE SCALE GENOMIC DNA]</scope>
    <source>
        <strain evidence="2 3">S2</strain>
    </source>
</reference>
<dbReference type="Proteomes" id="UP000737171">
    <property type="component" value="Unassembled WGS sequence"/>
</dbReference>
<dbReference type="EMBL" id="JABRWJ010000008">
    <property type="protein sequence ID" value="NRF70592.1"/>
    <property type="molecule type" value="Genomic_DNA"/>
</dbReference>
<protein>
    <submittedName>
        <fullName evidence="2">VOC family protein</fullName>
    </submittedName>
</protein>
<organism evidence="2 3">
    <name type="scientific">Pseudaquabacterium terrae</name>
    <dbReference type="NCBI Taxonomy" id="2732868"/>
    <lineage>
        <taxon>Bacteria</taxon>
        <taxon>Pseudomonadati</taxon>
        <taxon>Pseudomonadota</taxon>
        <taxon>Betaproteobacteria</taxon>
        <taxon>Burkholderiales</taxon>
        <taxon>Sphaerotilaceae</taxon>
        <taxon>Pseudaquabacterium</taxon>
    </lineage>
</organism>
<evidence type="ECO:0000259" key="1">
    <source>
        <dbReference type="PROSITE" id="PS51819"/>
    </source>
</evidence>
<name>A0ABX2EPG4_9BURK</name>
<keyword evidence="3" id="KW-1185">Reference proteome</keyword>
<dbReference type="InterPro" id="IPR029068">
    <property type="entry name" value="Glyas_Bleomycin-R_OHBP_Dase"/>
</dbReference>
<evidence type="ECO:0000313" key="2">
    <source>
        <dbReference type="EMBL" id="NRF70592.1"/>
    </source>
</evidence>
<dbReference type="InterPro" id="IPR004360">
    <property type="entry name" value="Glyas_Fos-R_dOase_dom"/>
</dbReference>
<dbReference type="InterPro" id="IPR037523">
    <property type="entry name" value="VOC_core"/>
</dbReference>
<feature type="domain" description="VOC" evidence="1">
    <location>
        <begin position="43"/>
        <end position="158"/>
    </location>
</feature>
<dbReference type="Gene3D" id="3.10.180.10">
    <property type="entry name" value="2,3-Dihydroxybiphenyl 1,2-Dioxygenase, domain 1"/>
    <property type="match status" value="1"/>
</dbReference>
<dbReference type="PROSITE" id="PS51819">
    <property type="entry name" value="VOC"/>
    <property type="match status" value="1"/>
</dbReference>
<comment type="caution">
    <text evidence="2">The sequence shown here is derived from an EMBL/GenBank/DDBJ whole genome shotgun (WGS) entry which is preliminary data.</text>
</comment>